<dbReference type="PANTHER" id="PTHR30537:SF1">
    <property type="entry name" value="HTH-TYPE TRANSCRIPTIONAL REGULATOR PGRR"/>
    <property type="match status" value="1"/>
</dbReference>
<evidence type="ECO:0000313" key="7">
    <source>
        <dbReference type="Proteomes" id="UP000180246"/>
    </source>
</evidence>
<dbReference type="CDD" id="cd08474">
    <property type="entry name" value="PBP2_CrgA_like_5"/>
    <property type="match status" value="1"/>
</dbReference>
<dbReference type="Gene3D" id="1.10.10.10">
    <property type="entry name" value="Winged helix-like DNA-binding domain superfamily/Winged helix DNA-binding domain"/>
    <property type="match status" value="1"/>
</dbReference>
<reference evidence="6 7" key="1">
    <citation type="submission" date="2014-10" db="EMBL/GenBank/DDBJ databases">
        <authorList>
            <person name="Seo M.-J."/>
            <person name="Seok Y.J."/>
            <person name="Cha I.-T."/>
        </authorList>
    </citation>
    <scope>NUCLEOTIDE SEQUENCE [LARGE SCALE GENOMIC DNA]</scope>
    <source>
        <strain evidence="6 7">NEU</strain>
    </source>
</reference>
<protein>
    <submittedName>
        <fullName evidence="6">Bacterial regulatory helix-turn-helix, lysR family protein</fullName>
    </submittedName>
</protein>
<dbReference type="SUPFAM" id="SSF46785">
    <property type="entry name" value="Winged helix' DNA-binding domain"/>
    <property type="match status" value="1"/>
</dbReference>
<dbReference type="Gene3D" id="3.40.190.290">
    <property type="match status" value="1"/>
</dbReference>
<keyword evidence="4" id="KW-0804">Transcription</keyword>
<dbReference type="SUPFAM" id="SSF53850">
    <property type="entry name" value="Periplasmic binding protein-like II"/>
    <property type="match status" value="1"/>
</dbReference>
<feature type="domain" description="HTH lysR-type" evidence="5">
    <location>
        <begin position="4"/>
        <end position="61"/>
    </location>
</feature>
<dbReference type="RefSeq" id="WP_071361995.1">
    <property type="nucleotide sequence ID" value="NZ_JRYB01000001.1"/>
</dbReference>
<dbReference type="InterPro" id="IPR036388">
    <property type="entry name" value="WH-like_DNA-bd_sf"/>
</dbReference>
<evidence type="ECO:0000313" key="6">
    <source>
        <dbReference type="EMBL" id="OIJ40232.1"/>
    </source>
</evidence>
<dbReference type="GO" id="GO:0006351">
    <property type="term" value="P:DNA-templated transcription"/>
    <property type="evidence" value="ECO:0007669"/>
    <property type="project" value="TreeGrafter"/>
</dbReference>
<sequence length="299" mass="33343">MSQPDLDSLRAFVAIVHRRSFRKAADELGVSPSTLSHMMRVMEEKLGVRLLHRTTRSVAPTEAGEHFLRRLEPVLRELGATLEDVNGFRERPGGALRINTAEPTARWLLQHAVPVFQERYPEVSLDLFVENGLVDIVAAGFDAGVRLLEAVPQDMHVAPFGAPVRFMPVASPAYLAARGTPQTPDDLHRHQCIRMRMQSGKIYRWEFARHGQAFALDVPGALILNQVGLMMEAALAGRGIAYVPDTTVRDHLQEGRLVPLLQDWCQPSSELALYYPGHRHVPAALRAFIEVLQEVYAPA</sequence>
<dbReference type="PROSITE" id="PS50931">
    <property type="entry name" value="HTH_LYSR"/>
    <property type="match status" value="1"/>
</dbReference>
<evidence type="ECO:0000256" key="4">
    <source>
        <dbReference type="ARBA" id="ARBA00023163"/>
    </source>
</evidence>
<evidence type="ECO:0000259" key="5">
    <source>
        <dbReference type="PROSITE" id="PS50931"/>
    </source>
</evidence>
<dbReference type="Proteomes" id="UP000180246">
    <property type="component" value="Unassembled WGS sequence"/>
</dbReference>
<dbReference type="FunFam" id="1.10.10.10:FF:000001">
    <property type="entry name" value="LysR family transcriptional regulator"/>
    <property type="match status" value="1"/>
</dbReference>
<dbReference type="InterPro" id="IPR058163">
    <property type="entry name" value="LysR-type_TF_proteobact-type"/>
</dbReference>
<dbReference type="EMBL" id="JRYB01000001">
    <property type="protein sequence ID" value="OIJ40232.1"/>
    <property type="molecule type" value="Genomic_DNA"/>
</dbReference>
<dbReference type="GO" id="GO:0003700">
    <property type="term" value="F:DNA-binding transcription factor activity"/>
    <property type="evidence" value="ECO:0007669"/>
    <property type="project" value="InterPro"/>
</dbReference>
<organism evidence="6 7">
    <name type="scientific">Massilia timonae</name>
    <dbReference type="NCBI Taxonomy" id="47229"/>
    <lineage>
        <taxon>Bacteria</taxon>
        <taxon>Pseudomonadati</taxon>
        <taxon>Pseudomonadota</taxon>
        <taxon>Betaproteobacteria</taxon>
        <taxon>Burkholderiales</taxon>
        <taxon>Oxalobacteraceae</taxon>
        <taxon>Telluria group</taxon>
        <taxon>Massilia</taxon>
    </lineage>
</organism>
<dbReference type="PANTHER" id="PTHR30537">
    <property type="entry name" value="HTH-TYPE TRANSCRIPTIONAL REGULATOR"/>
    <property type="match status" value="1"/>
</dbReference>
<dbReference type="InterPro" id="IPR000847">
    <property type="entry name" value="LysR_HTH_N"/>
</dbReference>
<dbReference type="InterPro" id="IPR005119">
    <property type="entry name" value="LysR_subst-bd"/>
</dbReference>
<dbReference type="Pfam" id="PF03466">
    <property type="entry name" value="LysR_substrate"/>
    <property type="match status" value="1"/>
</dbReference>
<comment type="caution">
    <text evidence="6">The sequence shown here is derived from an EMBL/GenBank/DDBJ whole genome shotgun (WGS) entry which is preliminary data.</text>
</comment>
<keyword evidence="3" id="KW-0238">DNA-binding</keyword>
<dbReference type="AlphaFoldDB" id="A0A1S2N7F5"/>
<evidence type="ECO:0000256" key="3">
    <source>
        <dbReference type="ARBA" id="ARBA00023125"/>
    </source>
</evidence>
<name>A0A1S2N7F5_9BURK</name>
<evidence type="ECO:0000256" key="2">
    <source>
        <dbReference type="ARBA" id="ARBA00023015"/>
    </source>
</evidence>
<gene>
    <name evidence="6" type="ORF">LO55_2934</name>
</gene>
<dbReference type="InterPro" id="IPR036390">
    <property type="entry name" value="WH_DNA-bd_sf"/>
</dbReference>
<dbReference type="Pfam" id="PF00126">
    <property type="entry name" value="HTH_1"/>
    <property type="match status" value="1"/>
</dbReference>
<evidence type="ECO:0000256" key="1">
    <source>
        <dbReference type="ARBA" id="ARBA00009437"/>
    </source>
</evidence>
<keyword evidence="2" id="KW-0805">Transcription regulation</keyword>
<dbReference type="GO" id="GO:0043565">
    <property type="term" value="F:sequence-specific DNA binding"/>
    <property type="evidence" value="ECO:0007669"/>
    <property type="project" value="TreeGrafter"/>
</dbReference>
<accession>A0A1S2N7F5</accession>
<comment type="similarity">
    <text evidence="1">Belongs to the LysR transcriptional regulatory family.</text>
</comment>
<proteinExistence type="inferred from homology"/>